<evidence type="ECO:0000313" key="3">
    <source>
        <dbReference type="Proteomes" id="UP001055172"/>
    </source>
</evidence>
<dbReference type="InterPro" id="IPR003830">
    <property type="entry name" value="ComA_synth"/>
</dbReference>
<comment type="similarity">
    <text evidence="1">Belongs to the phosphosulfolactate synthase family.</text>
</comment>
<dbReference type="PANTHER" id="PTHR48413:SF1">
    <property type="entry name" value="PROTEIN HEAT-STRESS-ASSOCIATED 32"/>
    <property type="match status" value="1"/>
</dbReference>
<reference evidence="2 3" key="1">
    <citation type="submission" date="2021-07" db="EMBL/GenBank/DDBJ databases">
        <title>Genome data of Colletotrichum spaethianum.</title>
        <authorList>
            <person name="Utami Y.D."/>
            <person name="Hiruma K."/>
        </authorList>
    </citation>
    <scope>NUCLEOTIDE SEQUENCE [LARGE SCALE GENOMIC DNA]</scope>
    <source>
        <strain evidence="2 3">MAFF 242679</strain>
    </source>
</reference>
<dbReference type="EMBL" id="BPPX01000001">
    <property type="protein sequence ID" value="GJC77415.1"/>
    <property type="molecule type" value="Genomic_DNA"/>
</dbReference>
<dbReference type="SUPFAM" id="SSF102110">
    <property type="entry name" value="(2r)-phospho-3-sulfolactate synthase ComA"/>
    <property type="match status" value="1"/>
</dbReference>
<name>A0AA37GB46_9PEZI</name>
<keyword evidence="3" id="KW-1185">Reference proteome</keyword>
<protein>
    <submittedName>
        <fullName evidence="2">Protein HEAT-STRESS-ASSOCIATED 32</fullName>
    </submittedName>
</protein>
<sequence length="89" mass="9916">MGRQSTPSRVSDFGKKFVTAGVKRVMVESEDIAKNVKTWRADVIQKILRDLSMEKVMFEVAHSQIVQLSGPRAGIVGMADTFANITTFR</sequence>
<dbReference type="InterPro" id="IPR013785">
    <property type="entry name" value="Aldolase_TIM"/>
</dbReference>
<gene>
    <name evidence="2" type="ORF">ColLi_00253</name>
</gene>
<proteinExistence type="inferred from homology"/>
<comment type="caution">
    <text evidence="2">The sequence shown here is derived from an EMBL/GenBank/DDBJ whole genome shotgun (WGS) entry which is preliminary data.</text>
</comment>
<dbReference type="Gene3D" id="3.20.20.70">
    <property type="entry name" value="Aldolase class I"/>
    <property type="match status" value="1"/>
</dbReference>
<dbReference type="AlphaFoldDB" id="A0AA37GB46"/>
<dbReference type="Pfam" id="PF02679">
    <property type="entry name" value="ComA"/>
    <property type="match status" value="1"/>
</dbReference>
<dbReference type="Proteomes" id="UP001055172">
    <property type="component" value="Unassembled WGS sequence"/>
</dbReference>
<accession>A0AA37GB46</accession>
<evidence type="ECO:0000256" key="1">
    <source>
        <dbReference type="ARBA" id="ARBA00010424"/>
    </source>
</evidence>
<organism evidence="2 3">
    <name type="scientific">Colletotrichum liriopes</name>
    <dbReference type="NCBI Taxonomy" id="708192"/>
    <lineage>
        <taxon>Eukaryota</taxon>
        <taxon>Fungi</taxon>
        <taxon>Dikarya</taxon>
        <taxon>Ascomycota</taxon>
        <taxon>Pezizomycotina</taxon>
        <taxon>Sordariomycetes</taxon>
        <taxon>Hypocreomycetidae</taxon>
        <taxon>Glomerellales</taxon>
        <taxon>Glomerellaceae</taxon>
        <taxon>Colletotrichum</taxon>
        <taxon>Colletotrichum spaethianum species complex</taxon>
    </lineage>
</organism>
<dbReference type="InterPro" id="IPR036112">
    <property type="entry name" value="ComA_synth_sf"/>
</dbReference>
<dbReference type="PANTHER" id="PTHR48413">
    <property type="match status" value="1"/>
</dbReference>
<evidence type="ECO:0000313" key="2">
    <source>
        <dbReference type="EMBL" id="GJC77415.1"/>
    </source>
</evidence>